<organism evidence="2">
    <name type="scientific">bioreactor metagenome</name>
    <dbReference type="NCBI Taxonomy" id="1076179"/>
    <lineage>
        <taxon>unclassified sequences</taxon>
        <taxon>metagenomes</taxon>
        <taxon>ecological metagenomes</taxon>
    </lineage>
</organism>
<keyword evidence="2" id="KW-0489">Methyltransferase</keyword>
<accession>A0A645AQT7</accession>
<protein>
    <submittedName>
        <fullName evidence="2">Release factor glutamine methyltransferase</fullName>
        <ecNumber evidence="2">2.1.1.297</ecNumber>
    </submittedName>
</protein>
<dbReference type="PROSITE" id="PS00092">
    <property type="entry name" value="N6_MTASE"/>
    <property type="match status" value="1"/>
</dbReference>
<dbReference type="PANTHER" id="PTHR18895:SF74">
    <property type="entry name" value="MTRF1L RELEASE FACTOR GLUTAMINE METHYLTRANSFERASE"/>
    <property type="match status" value="1"/>
</dbReference>
<evidence type="ECO:0000313" key="2">
    <source>
        <dbReference type="EMBL" id="MPM51964.1"/>
    </source>
</evidence>
<sequence>MLNKVENRVHFYDGDVFKGLPPNMIYDIIVSNPPYIRKKDMEFLMPDVKDYEPENALCGGEDGLDFYRTISAEGRKLLKADGYIFFEIGYDEANGVKEILVENGYKDICVKKDLSGLDRVVTARMED</sequence>
<dbReference type="EMBL" id="VSSQ01013652">
    <property type="protein sequence ID" value="MPM51964.1"/>
    <property type="molecule type" value="Genomic_DNA"/>
</dbReference>
<dbReference type="InterPro" id="IPR011639">
    <property type="entry name" value="MethylTrfase_TaqI-like_dom"/>
</dbReference>
<dbReference type="GO" id="GO:0102559">
    <property type="term" value="F:peptide chain release factor N(5)-glutamine methyltransferase activity"/>
    <property type="evidence" value="ECO:0007669"/>
    <property type="project" value="UniProtKB-EC"/>
</dbReference>
<dbReference type="InterPro" id="IPR050320">
    <property type="entry name" value="N5-glutamine_MTase"/>
</dbReference>
<name>A0A645AQT7_9ZZZZ</name>
<dbReference type="SUPFAM" id="SSF53335">
    <property type="entry name" value="S-adenosyl-L-methionine-dependent methyltransferases"/>
    <property type="match status" value="1"/>
</dbReference>
<dbReference type="AlphaFoldDB" id="A0A645AQT7"/>
<dbReference type="PANTHER" id="PTHR18895">
    <property type="entry name" value="HEMK METHYLTRANSFERASE"/>
    <property type="match status" value="1"/>
</dbReference>
<comment type="caution">
    <text evidence="2">The sequence shown here is derived from an EMBL/GenBank/DDBJ whole genome shotgun (WGS) entry which is preliminary data.</text>
</comment>
<reference evidence="2" key="1">
    <citation type="submission" date="2019-08" db="EMBL/GenBank/DDBJ databases">
        <authorList>
            <person name="Kucharzyk K."/>
            <person name="Murdoch R.W."/>
            <person name="Higgins S."/>
            <person name="Loffler F."/>
        </authorList>
    </citation>
    <scope>NUCLEOTIDE SEQUENCE</scope>
</reference>
<dbReference type="InterPro" id="IPR029063">
    <property type="entry name" value="SAM-dependent_MTases_sf"/>
</dbReference>
<dbReference type="InterPro" id="IPR002052">
    <property type="entry name" value="DNA_methylase_N6_adenine_CS"/>
</dbReference>
<dbReference type="Pfam" id="PF07669">
    <property type="entry name" value="Eco57I"/>
    <property type="match status" value="1"/>
</dbReference>
<dbReference type="GO" id="GO:0006304">
    <property type="term" value="P:DNA modification"/>
    <property type="evidence" value="ECO:0007669"/>
    <property type="project" value="InterPro"/>
</dbReference>
<dbReference type="GO" id="GO:0003676">
    <property type="term" value="F:nucleic acid binding"/>
    <property type="evidence" value="ECO:0007669"/>
    <property type="project" value="InterPro"/>
</dbReference>
<keyword evidence="2" id="KW-0808">Transferase</keyword>
<gene>
    <name evidence="2" type="primary">prmC_35</name>
    <name evidence="2" type="ORF">SDC9_98717</name>
</gene>
<feature type="domain" description="Type II methyltransferase M.TaqI-like" evidence="1">
    <location>
        <begin position="22"/>
        <end position="86"/>
    </location>
</feature>
<dbReference type="Gene3D" id="3.40.50.150">
    <property type="entry name" value="Vaccinia Virus protein VP39"/>
    <property type="match status" value="1"/>
</dbReference>
<proteinExistence type="predicted"/>
<dbReference type="EC" id="2.1.1.297" evidence="2"/>
<dbReference type="GO" id="GO:0032259">
    <property type="term" value="P:methylation"/>
    <property type="evidence" value="ECO:0007669"/>
    <property type="project" value="UniProtKB-KW"/>
</dbReference>
<evidence type="ECO:0000259" key="1">
    <source>
        <dbReference type="Pfam" id="PF07669"/>
    </source>
</evidence>